<organism evidence="2 3">
    <name type="scientific">Trichobilharzia regenti</name>
    <name type="common">Nasal bird schistosome</name>
    <dbReference type="NCBI Taxonomy" id="157069"/>
    <lineage>
        <taxon>Eukaryota</taxon>
        <taxon>Metazoa</taxon>
        <taxon>Spiralia</taxon>
        <taxon>Lophotrochozoa</taxon>
        <taxon>Platyhelminthes</taxon>
        <taxon>Trematoda</taxon>
        <taxon>Digenea</taxon>
        <taxon>Strigeidida</taxon>
        <taxon>Schistosomatoidea</taxon>
        <taxon>Schistosomatidae</taxon>
        <taxon>Trichobilharzia</taxon>
    </lineage>
</organism>
<evidence type="ECO:0000256" key="1">
    <source>
        <dbReference type="SAM" id="MobiDB-lite"/>
    </source>
</evidence>
<dbReference type="Proteomes" id="UP000050795">
    <property type="component" value="Unassembled WGS sequence"/>
</dbReference>
<dbReference type="AlphaFoldDB" id="A0AA85IM24"/>
<protein>
    <submittedName>
        <fullName evidence="3">Uncharacterized protein</fullName>
    </submittedName>
</protein>
<proteinExistence type="predicted"/>
<keyword evidence="2" id="KW-1185">Reference proteome</keyword>
<name>A0AA85IM24_TRIRE</name>
<evidence type="ECO:0000313" key="3">
    <source>
        <dbReference type="WBParaSite" id="TREG1_104490.1"/>
    </source>
</evidence>
<feature type="region of interest" description="Disordered" evidence="1">
    <location>
        <begin position="34"/>
        <end position="53"/>
    </location>
</feature>
<evidence type="ECO:0000313" key="2">
    <source>
        <dbReference type="Proteomes" id="UP000050795"/>
    </source>
</evidence>
<feature type="compositionally biased region" description="Polar residues" evidence="1">
    <location>
        <begin position="34"/>
        <end position="45"/>
    </location>
</feature>
<accession>A0AA85IM24</accession>
<reference evidence="2" key="1">
    <citation type="submission" date="2022-06" db="EMBL/GenBank/DDBJ databases">
        <authorList>
            <person name="Berger JAMES D."/>
            <person name="Berger JAMES D."/>
        </authorList>
    </citation>
    <scope>NUCLEOTIDE SEQUENCE [LARGE SCALE GENOMIC DNA]</scope>
</reference>
<reference evidence="3" key="2">
    <citation type="submission" date="2023-11" db="UniProtKB">
        <authorList>
            <consortium name="WormBaseParasite"/>
        </authorList>
    </citation>
    <scope>IDENTIFICATION</scope>
</reference>
<dbReference type="WBParaSite" id="TREG1_104490.1">
    <property type="protein sequence ID" value="TREG1_104490.1"/>
    <property type="gene ID" value="TREG1_104490"/>
</dbReference>
<sequence length="132" mass="15314">MRSIIKILGIWSSISRQFKHIQINLAAQLDSASANTHSEQTVSENSSDRFGEELQRSEANIRNTFDLKYFESVLSFDQLNEYKWDKLVDSCSSVQRKRPKIFNRNIGLKKNLDLDFLGRPKEELSGNRIFES</sequence>